<accession>A0ABS9MQ34</accession>
<dbReference type="EMBL" id="JAKNCT010000004">
    <property type="protein sequence ID" value="MCG5030710.1"/>
    <property type="molecule type" value="Genomic_DNA"/>
</dbReference>
<evidence type="ECO:0000313" key="4">
    <source>
        <dbReference type="EMBL" id="MCG5030710.1"/>
    </source>
</evidence>
<dbReference type="RefSeq" id="WP_237978363.1">
    <property type="nucleotide sequence ID" value="NZ_JAKNCT010000004.1"/>
</dbReference>
<evidence type="ECO:0000313" key="5">
    <source>
        <dbReference type="Proteomes" id="UP001297600"/>
    </source>
</evidence>
<dbReference type="NCBIfam" id="TIGR02135">
    <property type="entry name" value="phoU_full"/>
    <property type="match status" value="1"/>
</dbReference>
<dbReference type="InterPro" id="IPR026022">
    <property type="entry name" value="PhoU_dom"/>
</dbReference>
<sequence length="239" mass="26175">MNAHIVAKFDGELEELLAHTLSMGQLVRAQLALAGAALQAFDDGRAEEVVRKDSEVNGWEVRIDREIESIFARRQPAAGDLRLMLGVSRVSVDLERMGDEARNIARTIGYFDPADPARKTMAAALAPAFSTADLMIREALRSLKDRDAVVARQVIGLDRGIDDVFHALIAGLIETHGVKREALRSEIIAAWIAKSIERVGDHVKNIAETVIYICEGADIHHEFYTEPGPGSVRPDSVEG</sequence>
<name>A0ABS9MQ34_9BURK</name>
<comment type="caution">
    <text evidence="4">The sequence shown here is derived from an EMBL/GenBank/DDBJ whole genome shotgun (WGS) entry which is preliminary data.</text>
</comment>
<feature type="domain" description="PhoU" evidence="3">
    <location>
        <begin position="22"/>
        <end position="107"/>
    </location>
</feature>
<keyword evidence="2" id="KW-0963">Cytoplasm</keyword>
<comment type="subunit">
    <text evidence="2">Homodimer.</text>
</comment>
<dbReference type="InterPro" id="IPR038078">
    <property type="entry name" value="PhoU-like_sf"/>
</dbReference>
<dbReference type="PANTHER" id="PTHR42930:SF3">
    <property type="entry name" value="PHOSPHATE-SPECIFIC TRANSPORT SYSTEM ACCESSORY PROTEIN PHOU"/>
    <property type="match status" value="1"/>
</dbReference>
<proteinExistence type="inferred from homology"/>
<dbReference type="PANTHER" id="PTHR42930">
    <property type="entry name" value="PHOSPHATE-SPECIFIC TRANSPORT SYSTEM ACCESSORY PROTEIN PHOU"/>
    <property type="match status" value="1"/>
</dbReference>
<dbReference type="Pfam" id="PF01895">
    <property type="entry name" value="PhoU"/>
    <property type="match status" value="2"/>
</dbReference>
<evidence type="ECO:0000256" key="1">
    <source>
        <dbReference type="ARBA" id="ARBA00008107"/>
    </source>
</evidence>
<reference evidence="4 5" key="1">
    <citation type="submission" date="2022-02" db="EMBL/GenBank/DDBJ databases">
        <title>Mesosutterella porci, a novel member of the family Sutterellaceae from pig feces.</title>
        <authorList>
            <person name="Wylensek D."/>
            <person name="Clavel T."/>
        </authorList>
    </citation>
    <scope>NUCLEOTIDE SEQUENCE [LARGE SCALE GENOMIC DNA]</scope>
    <source>
        <strain evidence="5">oilRF-744-wt-GAM-9</strain>
    </source>
</reference>
<keyword evidence="2" id="KW-0813">Transport</keyword>
<evidence type="ECO:0000256" key="2">
    <source>
        <dbReference type="PIRNR" id="PIRNR003107"/>
    </source>
</evidence>
<dbReference type="Proteomes" id="UP001297600">
    <property type="component" value="Unassembled WGS sequence"/>
</dbReference>
<protein>
    <recommendedName>
        <fullName evidence="2">Phosphate-specific transport system accessory protein PhoU</fullName>
    </recommendedName>
</protein>
<dbReference type="SUPFAM" id="SSF109755">
    <property type="entry name" value="PhoU-like"/>
    <property type="match status" value="1"/>
</dbReference>
<evidence type="ECO:0000259" key="3">
    <source>
        <dbReference type="Pfam" id="PF01895"/>
    </source>
</evidence>
<comment type="similarity">
    <text evidence="1 2">Belongs to the PhoU family.</text>
</comment>
<comment type="function">
    <text evidence="2">Plays a role in the regulation of phosphate uptake.</text>
</comment>
<comment type="subcellular location">
    <subcellularLocation>
        <location evidence="2">Cytoplasm</location>
    </subcellularLocation>
</comment>
<organism evidence="4 5">
    <name type="scientific">Mesosutterella porci</name>
    <dbReference type="NCBI Taxonomy" id="2915351"/>
    <lineage>
        <taxon>Bacteria</taxon>
        <taxon>Pseudomonadati</taxon>
        <taxon>Pseudomonadota</taxon>
        <taxon>Betaproteobacteria</taxon>
        <taxon>Burkholderiales</taxon>
        <taxon>Sutterellaceae</taxon>
        <taxon>Mesosutterella</taxon>
    </lineage>
</organism>
<keyword evidence="2" id="KW-0592">Phosphate transport</keyword>
<dbReference type="InterPro" id="IPR028366">
    <property type="entry name" value="PhoU"/>
</dbReference>
<dbReference type="PIRSF" id="PIRSF003107">
    <property type="entry name" value="PhoU"/>
    <property type="match status" value="1"/>
</dbReference>
<gene>
    <name evidence="4" type="primary">phoU</name>
    <name evidence="4" type="ORF">MAF45_04525</name>
</gene>
<keyword evidence="5" id="KW-1185">Reference proteome</keyword>
<dbReference type="Gene3D" id="1.20.58.220">
    <property type="entry name" value="Phosphate transport system protein phou homolog 2, domain 2"/>
    <property type="match status" value="1"/>
</dbReference>
<feature type="domain" description="PhoU" evidence="3">
    <location>
        <begin position="131"/>
        <end position="210"/>
    </location>
</feature>